<feature type="region of interest" description="Disordered" evidence="13">
    <location>
        <begin position="359"/>
        <end position="395"/>
    </location>
</feature>
<evidence type="ECO:0000256" key="4">
    <source>
        <dbReference type="ARBA" id="ARBA00006958"/>
    </source>
</evidence>
<proteinExistence type="inferred from homology"/>
<dbReference type="Proteomes" id="UP000515159">
    <property type="component" value="Chromosome 1"/>
</dbReference>
<gene>
    <name evidence="16" type="primary">LOC117368228</name>
</gene>
<accession>A0A6P8SMH7</accession>
<dbReference type="Pfam" id="PF13359">
    <property type="entry name" value="DDE_Tnp_4"/>
    <property type="match status" value="2"/>
</dbReference>
<dbReference type="InParanoid" id="A0A6P8SMH7"/>
<dbReference type="GO" id="GO:0005634">
    <property type="term" value="C:nucleus"/>
    <property type="evidence" value="ECO:0007669"/>
    <property type="project" value="UniProtKB-SubCell"/>
</dbReference>
<evidence type="ECO:0000256" key="7">
    <source>
        <dbReference type="ARBA" id="ARBA00022722"/>
    </source>
</evidence>
<evidence type="ECO:0000256" key="13">
    <source>
        <dbReference type="SAM" id="MobiDB-lite"/>
    </source>
</evidence>
<keyword evidence="6" id="KW-0963">Cytoplasm</keyword>
<evidence type="ECO:0000256" key="12">
    <source>
        <dbReference type="ARBA" id="ARBA00045850"/>
    </source>
</evidence>
<evidence type="ECO:0000256" key="2">
    <source>
        <dbReference type="ARBA" id="ARBA00004123"/>
    </source>
</evidence>
<dbReference type="GO" id="GO:0004518">
    <property type="term" value="F:nuclease activity"/>
    <property type="evidence" value="ECO:0007669"/>
    <property type="project" value="UniProtKB-KW"/>
</dbReference>
<sequence length="409" mass="46833">MEGVNVVVAVELLLQEELENDRPHHQVYRRRLFRPRSSFLDLTDQQCVERYRFDKATIQDLCLQLQPLLQVRICRNYPMPVHLKVTTALAFLATGSFQSVLASSTGLTQPAISNCLTQFLNAFLTHTRDYISLPTTPQALQDNISQFYNVAQFPSVIGVVDCTHIALRPPRADEASYWNRKALHSMNMQVVCNAQREILNVCARYPGSTHDVYIVQHCGLHRRATQGHFNGAWLLDKHLRDTATLFPPPSQHSLPAPANHCHSSLFSFSLSLCLIGDRWYPQRVWLMTPIVHPHTAAEEEYNRHHRATRSIIERTFGQLKKRFRCLDCLWGQLLYRPEKVAQIFVVCCMMHNLAVRKHQPLPVPPQQQLQQPPDGDDDEPPPPPPHRAEHSASQEGFNARLLLIQTHVL</sequence>
<dbReference type="KEGG" id="gsh:117368228"/>
<evidence type="ECO:0000256" key="8">
    <source>
        <dbReference type="ARBA" id="ARBA00022723"/>
    </source>
</evidence>
<dbReference type="PANTHER" id="PTHR22930:SF227">
    <property type="entry name" value="DDE TNP4 DOMAIN-CONTAINING PROTEIN"/>
    <property type="match status" value="1"/>
</dbReference>
<evidence type="ECO:0000256" key="6">
    <source>
        <dbReference type="ARBA" id="ARBA00022490"/>
    </source>
</evidence>
<dbReference type="GO" id="GO:0016787">
    <property type="term" value="F:hydrolase activity"/>
    <property type="evidence" value="ECO:0007669"/>
    <property type="project" value="UniProtKB-KW"/>
</dbReference>
<dbReference type="AlphaFoldDB" id="A0A6P8SMH7"/>
<dbReference type="PRINTS" id="PR02086">
    <property type="entry name" value="PUTNUCHARBI1"/>
</dbReference>
<dbReference type="PANTHER" id="PTHR22930">
    <property type="match status" value="1"/>
</dbReference>
<keyword evidence="10" id="KW-0539">Nucleus</keyword>
<dbReference type="GO" id="GO:0005737">
    <property type="term" value="C:cytoplasm"/>
    <property type="evidence" value="ECO:0007669"/>
    <property type="project" value="UniProtKB-SubCell"/>
</dbReference>
<evidence type="ECO:0000256" key="11">
    <source>
        <dbReference type="ARBA" id="ARBA00030126"/>
    </source>
</evidence>
<dbReference type="RefSeq" id="XP_033817558.1">
    <property type="nucleotide sequence ID" value="XM_033961667.1"/>
</dbReference>
<dbReference type="OrthoDB" id="9946389at2759"/>
<dbReference type="GeneID" id="117368228"/>
<keyword evidence="8" id="KW-0479">Metal-binding</keyword>
<evidence type="ECO:0000256" key="1">
    <source>
        <dbReference type="ARBA" id="ARBA00001968"/>
    </source>
</evidence>
<evidence type="ECO:0000256" key="10">
    <source>
        <dbReference type="ARBA" id="ARBA00023242"/>
    </source>
</evidence>
<reference evidence="16" key="1">
    <citation type="submission" date="2025-08" db="UniProtKB">
        <authorList>
            <consortium name="RefSeq"/>
        </authorList>
    </citation>
    <scope>IDENTIFICATION</scope>
</reference>
<feature type="domain" description="DDE Tnp4" evidence="14">
    <location>
        <begin position="273"/>
        <end position="352"/>
    </location>
</feature>
<keyword evidence="7" id="KW-0540">Nuclease</keyword>
<evidence type="ECO:0000256" key="3">
    <source>
        <dbReference type="ARBA" id="ARBA00004496"/>
    </source>
</evidence>
<evidence type="ECO:0000313" key="16">
    <source>
        <dbReference type="RefSeq" id="XP_033817558.1"/>
    </source>
</evidence>
<comment type="cofactor">
    <cofactor evidence="1">
        <name>a divalent metal cation</name>
        <dbReference type="ChEBI" id="CHEBI:60240"/>
    </cofactor>
</comment>
<protein>
    <recommendedName>
        <fullName evidence="5">Putative nuclease HARBI1</fullName>
    </recommendedName>
    <alternativeName>
        <fullName evidence="11">Harbinger transposase-derived nuclease</fullName>
    </alternativeName>
</protein>
<evidence type="ECO:0000313" key="15">
    <source>
        <dbReference type="Proteomes" id="UP000515159"/>
    </source>
</evidence>
<dbReference type="InterPro" id="IPR045249">
    <property type="entry name" value="HARBI1-like"/>
</dbReference>
<keyword evidence="15" id="KW-1185">Reference proteome</keyword>
<comment type="subcellular location">
    <subcellularLocation>
        <location evidence="3">Cytoplasm</location>
    </subcellularLocation>
    <subcellularLocation>
        <location evidence="2">Nucleus</location>
    </subcellularLocation>
</comment>
<dbReference type="InterPro" id="IPR027806">
    <property type="entry name" value="HARBI1_dom"/>
</dbReference>
<dbReference type="GO" id="GO:0046872">
    <property type="term" value="F:metal ion binding"/>
    <property type="evidence" value="ECO:0007669"/>
    <property type="project" value="UniProtKB-KW"/>
</dbReference>
<dbReference type="InterPro" id="IPR026103">
    <property type="entry name" value="HARBI1_animal"/>
</dbReference>
<name>A0A6P8SMH7_GEOSA</name>
<evidence type="ECO:0000256" key="5">
    <source>
        <dbReference type="ARBA" id="ARBA00015519"/>
    </source>
</evidence>
<evidence type="ECO:0000256" key="9">
    <source>
        <dbReference type="ARBA" id="ARBA00022801"/>
    </source>
</evidence>
<organism evidence="15 16">
    <name type="scientific">Geotrypetes seraphini</name>
    <name type="common">Gaboon caecilian</name>
    <name type="synonym">Caecilia seraphini</name>
    <dbReference type="NCBI Taxonomy" id="260995"/>
    <lineage>
        <taxon>Eukaryota</taxon>
        <taxon>Metazoa</taxon>
        <taxon>Chordata</taxon>
        <taxon>Craniata</taxon>
        <taxon>Vertebrata</taxon>
        <taxon>Euteleostomi</taxon>
        <taxon>Amphibia</taxon>
        <taxon>Gymnophiona</taxon>
        <taxon>Geotrypetes</taxon>
    </lineage>
</organism>
<comment type="similarity">
    <text evidence="4">Belongs to the HARBI1 family.</text>
</comment>
<feature type="domain" description="DDE Tnp4" evidence="14">
    <location>
        <begin position="160"/>
        <end position="235"/>
    </location>
</feature>
<comment type="function">
    <text evidence="12">Transposase-derived protein that may have nuclease activity. Does not have transposase activity.</text>
</comment>
<evidence type="ECO:0000259" key="14">
    <source>
        <dbReference type="Pfam" id="PF13359"/>
    </source>
</evidence>
<keyword evidence="9" id="KW-0378">Hydrolase</keyword>